<dbReference type="AlphaFoldDB" id="A0A4V1KSC6"/>
<protein>
    <recommendedName>
        <fullName evidence="4">KTSC domain-containing protein</fullName>
    </recommendedName>
</protein>
<evidence type="ECO:0000313" key="3">
    <source>
        <dbReference type="Proteomes" id="UP000290608"/>
    </source>
</evidence>
<reference evidence="2 3" key="1">
    <citation type="submission" date="2018-07" db="EMBL/GenBank/DDBJ databases">
        <title>Leeuwenhoekiella genomics.</title>
        <authorList>
            <person name="Tahon G."/>
            <person name="Willems A."/>
        </authorList>
    </citation>
    <scope>NUCLEOTIDE SEQUENCE [LARGE SCALE GENOMIC DNA]</scope>
    <source>
        <strain evidence="2 3">LMG 1345</strain>
    </source>
</reference>
<feature type="signal peptide" evidence="1">
    <location>
        <begin position="1"/>
        <end position="18"/>
    </location>
</feature>
<gene>
    <name evidence="2" type="ORF">DSL99_1933</name>
</gene>
<evidence type="ECO:0000256" key="1">
    <source>
        <dbReference type="SAM" id="SignalP"/>
    </source>
</evidence>
<sequence>MKKALLLVLLITTFFSQAQDVACLDLLDYVKKNGYKKAEVSSYQLYDSSWLKKVTAYTIDNTILVVAEIKKDEYSIYTKEYIFCGIPSTSWDYFYYGLYDIGKSYGERFHKYIIKRQCNCY</sequence>
<dbReference type="STRING" id="1122159.SAMN02745246_02104"/>
<keyword evidence="1" id="KW-0732">Signal</keyword>
<organism evidence="2 3">
    <name type="scientific">Leeuwenhoekiella marinoflava</name>
    <dbReference type="NCBI Taxonomy" id="988"/>
    <lineage>
        <taxon>Bacteria</taxon>
        <taxon>Pseudomonadati</taxon>
        <taxon>Bacteroidota</taxon>
        <taxon>Flavobacteriia</taxon>
        <taxon>Flavobacteriales</taxon>
        <taxon>Flavobacteriaceae</taxon>
        <taxon>Leeuwenhoekiella</taxon>
    </lineage>
</organism>
<dbReference type="Proteomes" id="UP000290608">
    <property type="component" value="Unassembled WGS sequence"/>
</dbReference>
<proteinExistence type="predicted"/>
<evidence type="ECO:0008006" key="4">
    <source>
        <dbReference type="Google" id="ProtNLM"/>
    </source>
</evidence>
<accession>A0A4V1KSC6</accession>
<evidence type="ECO:0000313" key="2">
    <source>
        <dbReference type="EMBL" id="RXG29880.1"/>
    </source>
</evidence>
<dbReference type="EMBL" id="QOVL01000008">
    <property type="protein sequence ID" value="RXG29880.1"/>
    <property type="molecule type" value="Genomic_DNA"/>
</dbReference>
<feature type="chain" id="PRO_5020265187" description="KTSC domain-containing protein" evidence="1">
    <location>
        <begin position="19"/>
        <end position="121"/>
    </location>
</feature>
<dbReference type="RefSeq" id="WP_073099181.1">
    <property type="nucleotide sequence ID" value="NZ_QOVL01000008.1"/>
</dbReference>
<comment type="caution">
    <text evidence="2">The sequence shown here is derived from an EMBL/GenBank/DDBJ whole genome shotgun (WGS) entry which is preliminary data.</text>
</comment>
<name>A0A4V1KSC6_9FLAO</name>